<proteinExistence type="predicted"/>
<dbReference type="PANTHER" id="PTHR31676">
    <property type="entry name" value="T31J12.3 PROTEIN-RELATED"/>
    <property type="match status" value="1"/>
</dbReference>
<dbReference type="PANTHER" id="PTHR31676:SF92">
    <property type="entry name" value="XYLANASE INHIBITOR C-TERMINAL DOMAIN-CONTAINING PROTEIN"/>
    <property type="match status" value="1"/>
</dbReference>
<sequence length="137" mass="14852">MARQHILLLVIVASIHHIEYAAATTSANITVAAATGTVYDILAKTNLPRGLIPKGVRSYDLKPDGKVEKYKFQFASTFGGIIHDGSITEVYGVNLQVKFAWLGVNQVVRAGSQLTFHVQTFTQSFPVSNFPVSPSCS</sequence>
<reference evidence="2" key="2">
    <citation type="submission" date="2020-10" db="EMBL/GenBank/DDBJ databases">
        <authorList>
            <person name="Cooper E.A."/>
            <person name="Brenton Z.W."/>
            <person name="Flinn B.S."/>
            <person name="Jenkins J."/>
            <person name="Shu S."/>
            <person name="Flowers D."/>
            <person name="Luo F."/>
            <person name="Wang Y."/>
            <person name="Xia P."/>
            <person name="Barry K."/>
            <person name="Daum C."/>
            <person name="Lipzen A."/>
            <person name="Yoshinaga Y."/>
            <person name="Schmutz J."/>
            <person name="Saski C."/>
            <person name="Vermerris W."/>
            <person name="Kresovich S."/>
        </authorList>
    </citation>
    <scope>NUCLEOTIDE SEQUENCE</scope>
</reference>
<gene>
    <name evidence="2" type="ORF">BDA96_01G272100</name>
</gene>
<dbReference type="SUPFAM" id="SSF141562">
    <property type="entry name" value="At5g01610-like"/>
    <property type="match status" value="1"/>
</dbReference>
<dbReference type="EMBL" id="CM027680">
    <property type="protein sequence ID" value="KAG0549637.1"/>
    <property type="molecule type" value="Genomic_DNA"/>
</dbReference>
<comment type="caution">
    <text evidence="2">The sequence shown here is derived from an EMBL/GenBank/DDBJ whole genome shotgun (WGS) entry which is preliminary data.</text>
</comment>
<dbReference type="Proteomes" id="UP000807115">
    <property type="component" value="Chromosome 1"/>
</dbReference>
<name>A0A921S329_SORBI</name>
<evidence type="ECO:0000256" key="1">
    <source>
        <dbReference type="SAM" id="SignalP"/>
    </source>
</evidence>
<evidence type="ECO:0000313" key="2">
    <source>
        <dbReference type="EMBL" id="KAG0549637.1"/>
    </source>
</evidence>
<dbReference type="InterPro" id="IPR036758">
    <property type="entry name" value="At5g01610-like"/>
</dbReference>
<dbReference type="Pfam" id="PF04398">
    <property type="entry name" value="DUF538"/>
    <property type="match status" value="1"/>
</dbReference>
<protein>
    <submittedName>
        <fullName evidence="2">Uncharacterized protein</fullName>
    </submittedName>
</protein>
<evidence type="ECO:0000313" key="3">
    <source>
        <dbReference type="Proteomes" id="UP000807115"/>
    </source>
</evidence>
<feature type="signal peptide" evidence="1">
    <location>
        <begin position="1"/>
        <end position="23"/>
    </location>
</feature>
<keyword evidence="1" id="KW-0732">Signal</keyword>
<feature type="chain" id="PRO_5037319952" evidence="1">
    <location>
        <begin position="24"/>
        <end position="137"/>
    </location>
</feature>
<accession>A0A921S329</accession>
<reference evidence="2" key="1">
    <citation type="journal article" date="2019" name="BMC Genomics">
        <title>A new reference genome for Sorghum bicolor reveals high levels of sequence similarity between sweet and grain genotypes: implications for the genetics of sugar metabolism.</title>
        <authorList>
            <person name="Cooper E.A."/>
            <person name="Brenton Z.W."/>
            <person name="Flinn B.S."/>
            <person name="Jenkins J."/>
            <person name="Shu S."/>
            <person name="Flowers D."/>
            <person name="Luo F."/>
            <person name="Wang Y."/>
            <person name="Xia P."/>
            <person name="Barry K."/>
            <person name="Daum C."/>
            <person name="Lipzen A."/>
            <person name="Yoshinaga Y."/>
            <person name="Schmutz J."/>
            <person name="Saski C."/>
            <person name="Vermerris W."/>
            <person name="Kresovich S."/>
        </authorList>
    </citation>
    <scope>NUCLEOTIDE SEQUENCE</scope>
</reference>
<organism evidence="2 3">
    <name type="scientific">Sorghum bicolor</name>
    <name type="common">Sorghum</name>
    <name type="synonym">Sorghum vulgare</name>
    <dbReference type="NCBI Taxonomy" id="4558"/>
    <lineage>
        <taxon>Eukaryota</taxon>
        <taxon>Viridiplantae</taxon>
        <taxon>Streptophyta</taxon>
        <taxon>Embryophyta</taxon>
        <taxon>Tracheophyta</taxon>
        <taxon>Spermatophyta</taxon>
        <taxon>Magnoliopsida</taxon>
        <taxon>Liliopsida</taxon>
        <taxon>Poales</taxon>
        <taxon>Poaceae</taxon>
        <taxon>PACMAD clade</taxon>
        <taxon>Panicoideae</taxon>
        <taxon>Andropogonodae</taxon>
        <taxon>Andropogoneae</taxon>
        <taxon>Sorghinae</taxon>
        <taxon>Sorghum</taxon>
    </lineage>
</organism>
<dbReference type="AlphaFoldDB" id="A0A921S329"/>
<dbReference type="Gene3D" id="2.30.240.10">
    <property type="entry name" value="At5g01610-like"/>
    <property type="match status" value="1"/>
</dbReference>
<dbReference type="InterPro" id="IPR007493">
    <property type="entry name" value="DUF538"/>
</dbReference>